<evidence type="ECO:0000313" key="6">
    <source>
        <dbReference type="EMBL" id="OAQ58819.1"/>
    </source>
</evidence>
<dbReference type="Pfam" id="PF02518">
    <property type="entry name" value="HATPase_c"/>
    <property type="match status" value="1"/>
</dbReference>
<evidence type="ECO:0000256" key="3">
    <source>
        <dbReference type="SAM" id="MobiDB-lite"/>
    </source>
</evidence>
<keyword evidence="6" id="KW-0808">Transferase</keyword>
<dbReference type="PROSITE" id="PS50110">
    <property type="entry name" value="RESPONSE_REGULATORY"/>
    <property type="match status" value="1"/>
</dbReference>
<dbReference type="RefSeq" id="XP_018136916.1">
    <property type="nucleotide sequence ID" value="XM_018289287.1"/>
</dbReference>
<dbReference type="CDD" id="cd17546">
    <property type="entry name" value="REC_hyHK_CKI1_RcsC-like"/>
    <property type="match status" value="1"/>
</dbReference>
<feature type="compositionally biased region" description="Polar residues" evidence="3">
    <location>
        <begin position="266"/>
        <end position="276"/>
    </location>
</feature>
<dbReference type="Gene3D" id="1.10.287.130">
    <property type="match status" value="1"/>
</dbReference>
<feature type="modified residue" description="4-aspartylphosphate" evidence="2">
    <location>
        <position position="1153"/>
    </location>
</feature>
<dbReference type="InterPro" id="IPR001789">
    <property type="entry name" value="Sig_transdc_resp-reg_receiver"/>
</dbReference>
<sequence>MANNILAEEARERETYRYDSSLINQVFPNPDDAPIYPSELTPDPALTAFAELGVHRLNAARAFISLFDRKYQYIVAEATPTTPLSPGSSAAQQPSGRDGLETQLLLWGTSLPRGSSVCDSVLTATGSQDTTERLGCGQDAVQELPVTVVGDLMNHPLTVGKTMHGSWPGYRFYAAVPLRTPKGIDIGIFSVLDMESREGNDPNVVPIMQDLARTIMGYLETRRFRDGQRRADRMVKGVGSFVQGKSTTWGWEAAPCGDDMDERRLSQTQGNGNSGDDWSGRFWHPIDDASHGLSQNTDTAPQTSAARDRPNLVNDASIKSAKHIFSKAAKIIRESIEADGVLFLDAGISSFGGRATVGGIPGTHECERRSSATSMHYSAGNPNKCPCCKVLGFSTSSYSSIDGHDQEQCYKQLPEHALGEYLKNYPRGTIIALTEPDSPNQPDTEPEYKPPLPILDLVRDSFGPHLGPHLGSQAARPSELAVHEYGMEDFVRDLLPGARNVAFFPLWDPQKRRWYAGGFAYTKKASRVLSVEGELSYLLAFGTVIMAEVFRIDSKVVERSKMDVLSSISHELRSPLHGIILGAELLHDTALDAFQGDLLHSMETCSRTLLDTVDHLLDWSGVNNFLSPAPVPQDNGDVEERGLRSGKMATIESGMMSIVSRVSVDLIVEEVVESVYAGRIFQLRTLGPNGGQHGNTAPTEAMQPNELVDCMASQKESDIATICVDIQPNASWQFYSQPGALRRVVMNLVGNSLKFTTKGFVKVSLDQPQVAPGDGEKASTYVRLTVTDSGCGIGKSYLENDVFTPFIQEDGLKPGMGLGLSFVERIVTALKGSISIQSVVDKGTSVSVTLPLPAVAPDSATPRLLSPGNEFEAQRNDLRGLRVLLLGFRDTPSVDSEDGVFGTNVVEQDGIANICRDWLQMQVVDPSESNTLVPDLLLCDETYLHLNSHIHTQRNASSPPAVVICRNAVAARDLAENSIFKRRPNDQLWEFSAQPVGPRKLAKVLALTFKRWTTYQATLNPIAPSAAQTPENEDGPQAPTTSIGTPDTAGMPVLDGTPESIVSSSFQEISLPERVRRSTPLTTTTNGNDSASDIDSEQPGTSFLLVDDNPINLKILTTYMKKLRLPYRTATNGQQAVDQFREGRGLYKCVFMDISMPVMDGFEATRHIRSTEAELSLHRCTIFALTGLASADAQQEAFTSGIDLFLTKPVKLAELNQILSARNLTQ</sequence>
<feature type="region of interest" description="Disordered" evidence="3">
    <location>
        <begin position="1022"/>
        <end position="1053"/>
    </location>
</feature>
<dbReference type="SMART" id="SM00448">
    <property type="entry name" value="REC"/>
    <property type="match status" value="1"/>
</dbReference>
<feature type="domain" description="Histidine kinase" evidence="4">
    <location>
        <begin position="567"/>
        <end position="854"/>
    </location>
</feature>
<dbReference type="GeneID" id="28853281"/>
<dbReference type="InterPro" id="IPR011006">
    <property type="entry name" value="CheY-like_superfamily"/>
</dbReference>
<dbReference type="SUPFAM" id="SSF47384">
    <property type="entry name" value="Homodimeric domain of signal transducing histidine kinase"/>
    <property type="match status" value="1"/>
</dbReference>
<dbReference type="CDD" id="cd00082">
    <property type="entry name" value="HisKA"/>
    <property type="match status" value="1"/>
</dbReference>
<keyword evidence="1 2" id="KW-0597">Phosphoprotein</keyword>
<protein>
    <submittedName>
        <fullName evidence="6">Histidine kinase G7</fullName>
    </submittedName>
</protein>
<feature type="region of interest" description="Disordered" evidence="3">
    <location>
        <begin position="259"/>
        <end position="310"/>
    </location>
</feature>
<comment type="caution">
    <text evidence="6">The sequence shown here is derived from an EMBL/GenBank/DDBJ whole genome shotgun (WGS) entry which is preliminary data.</text>
</comment>
<dbReference type="InterPro" id="IPR003594">
    <property type="entry name" value="HATPase_dom"/>
</dbReference>
<dbReference type="OrthoDB" id="303614at2759"/>
<dbReference type="InterPro" id="IPR004358">
    <property type="entry name" value="Sig_transdc_His_kin-like_C"/>
</dbReference>
<gene>
    <name evidence="6" type="ORF">VFPPC_11006</name>
</gene>
<dbReference type="PANTHER" id="PTHR43719">
    <property type="entry name" value="TWO-COMPONENT HISTIDINE KINASE"/>
    <property type="match status" value="1"/>
</dbReference>
<evidence type="ECO:0000256" key="1">
    <source>
        <dbReference type="ARBA" id="ARBA00022553"/>
    </source>
</evidence>
<dbReference type="Proteomes" id="UP000078397">
    <property type="component" value="Unassembled WGS sequence"/>
</dbReference>
<name>A0A179F0Z7_METCM</name>
<dbReference type="SMART" id="SM00388">
    <property type="entry name" value="HisKA"/>
    <property type="match status" value="1"/>
</dbReference>
<dbReference type="AlphaFoldDB" id="A0A179F0Z7"/>
<feature type="compositionally biased region" description="Polar residues" evidence="3">
    <location>
        <begin position="1079"/>
        <end position="1101"/>
    </location>
</feature>
<proteinExistence type="predicted"/>
<dbReference type="PRINTS" id="PR00344">
    <property type="entry name" value="BCTRLSENSOR"/>
</dbReference>
<feature type="compositionally biased region" description="Polar residues" evidence="3">
    <location>
        <begin position="292"/>
        <end position="305"/>
    </location>
</feature>
<evidence type="ECO:0000259" key="5">
    <source>
        <dbReference type="PROSITE" id="PS50110"/>
    </source>
</evidence>
<dbReference type="STRING" id="1380566.A0A179F0Z7"/>
<dbReference type="InterPro" id="IPR036097">
    <property type="entry name" value="HisK_dim/P_sf"/>
</dbReference>
<dbReference type="Pfam" id="PF00072">
    <property type="entry name" value="Response_reg"/>
    <property type="match status" value="1"/>
</dbReference>
<dbReference type="InterPro" id="IPR003661">
    <property type="entry name" value="HisK_dim/P_dom"/>
</dbReference>
<dbReference type="Gene3D" id="3.40.50.2300">
    <property type="match status" value="1"/>
</dbReference>
<dbReference type="SUPFAM" id="SSF52172">
    <property type="entry name" value="CheY-like"/>
    <property type="match status" value="1"/>
</dbReference>
<dbReference type="Pfam" id="PF00512">
    <property type="entry name" value="HisKA"/>
    <property type="match status" value="1"/>
</dbReference>
<evidence type="ECO:0000256" key="2">
    <source>
        <dbReference type="PROSITE-ProRule" id="PRU00169"/>
    </source>
</evidence>
<evidence type="ECO:0000259" key="4">
    <source>
        <dbReference type="PROSITE" id="PS50109"/>
    </source>
</evidence>
<keyword evidence="6" id="KW-0418">Kinase</keyword>
<dbReference type="InterPro" id="IPR036890">
    <property type="entry name" value="HATPase_C_sf"/>
</dbReference>
<dbReference type="SUPFAM" id="SSF55874">
    <property type="entry name" value="ATPase domain of HSP90 chaperone/DNA topoisomerase II/histidine kinase"/>
    <property type="match status" value="1"/>
</dbReference>
<keyword evidence="7" id="KW-1185">Reference proteome</keyword>
<feature type="region of interest" description="Disordered" evidence="3">
    <location>
        <begin position="1072"/>
        <end position="1101"/>
    </location>
</feature>
<reference evidence="6 7" key="1">
    <citation type="journal article" date="2016" name="PLoS Pathog.">
        <title>Biosynthesis of antibiotic leucinostatins in bio-control fungus Purpureocillium lilacinum and their inhibition on phytophthora revealed by genome mining.</title>
        <authorList>
            <person name="Wang G."/>
            <person name="Liu Z."/>
            <person name="Lin R."/>
            <person name="Li E."/>
            <person name="Mao Z."/>
            <person name="Ling J."/>
            <person name="Yang Y."/>
            <person name="Yin W.B."/>
            <person name="Xie B."/>
        </authorList>
    </citation>
    <scope>NUCLEOTIDE SEQUENCE [LARGE SCALE GENOMIC DNA]</scope>
    <source>
        <strain evidence="6">170</strain>
    </source>
</reference>
<evidence type="ECO:0000313" key="7">
    <source>
        <dbReference type="Proteomes" id="UP000078397"/>
    </source>
</evidence>
<dbReference type="GO" id="GO:0000155">
    <property type="term" value="F:phosphorelay sensor kinase activity"/>
    <property type="evidence" value="ECO:0007669"/>
    <property type="project" value="InterPro"/>
</dbReference>
<dbReference type="PANTHER" id="PTHR43719:SF69">
    <property type="entry name" value="HISTIDINE KINASE G7"/>
    <property type="match status" value="1"/>
</dbReference>
<dbReference type="PROSITE" id="PS50109">
    <property type="entry name" value="HIS_KIN"/>
    <property type="match status" value="1"/>
</dbReference>
<dbReference type="InterPro" id="IPR050956">
    <property type="entry name" value="2C_system_His_kinase"/>
</dbReference>
<dbReference type="Gene3D" id="3.30.565.10">
    <property type="entry name" value="Histidine kinase-like ATPase, C-terminal domain"/>
    <property type="match status" value="1"/>
</dbReference>
<organism evidence="6 7">
    <name type="scientific">Pochonia chlamydosporia 170</name>
    <dbReference type="NCBI Taxonomy" id="1380566"/>
    <lineage>
        <taxon>Eukaryota</taxon>
        <taxon>Fungi</taxon>
        <taxon>Dikarya</taxon>
        <taxon>Ascomycota</taxon>
        <taxon>Pezizomycotina</taxon>
        <taxon>Sordariomycetes</taxon>
        <taxon>Hypocreomycetidae</taxon>
        <taxon>Hypocreales</taxon>
        <taxon>Clavicipitaceae</taxon>
        <taxon>Pochonia</taxon>
    </lineage>
</organism>
<accession>A0A179F0Z7</accession>
<feature type="domain" description="Response regulatory" evidence="5">
    <location>
        <begin position="1102"/>
        <end position="1223"/>
    </location>
</feature>
<dbReference type="InterPro" id="IPR005467">
    <property type="entry name" value="His_kinase_dom"/>
</dbReference>
<dbReference type="KEGG" id="pchm:VFPPC_11006"/>
<dbReference type="EMBL" id="LSBJ02000013">
    <property type="protein sequence ID" value="OAQ58819.1"/>
    <property type="molecule type" value="Genomic_DNA"/>
</dbReference>
<dbReference type="SMART" id="SM00387">
    <property type="entry name" value="HATPase_c"/>
    <property type="match status" value="1"/>
</dbReference>
<dbReference type="SUPFAM" id="SSF55781">
    <property type="entry name" value="GAF domain-like"/>
    <property type="match status" value="1"/>
</dbReference>